<feature type="non-terminal residue" evidence="1">
    <location>
        <position position="65"/>
    </location>
</feature>
<dbReference type="AlphaFoldDB" id="A0A382VBQ3"/>
<proteinExistence type="predicted"/>
<organism evidence="1">
    <name type="scientific">marine metagenome</name>
    <dbReference type="NCBI Taxonomy" id="408172"/>
    <lineage>
        <taxon>unclassified sequences</taxon>
        <taxon>metagenomes</taxon>
        <taxon>ecological metagenomes</taxon>
    </lineage>
</organism>
<accession>A0A382VBQ3</accession>
<name>A0A382VBQ3_9ZZZZ</name>
<sequence length="65" mass="7331">MKVLFVYPNHKGMNMLPPAVGLLSACLKREGHVVSLFDTTHYNSVKIDGEEDYTDSDESKSDRLM</sequence>
<protein>
    <recommendedName>
        <fullName evidence="2">B12-binding domain-containing protein</fullName>
    </recommendedName>
</protein>
<evidence type="ECO:0008006" key="2">
    <source>
        <dbReference type="Google" id="ProtNLM"/>
    </source>
</evidence>
<gene>
    <name evidence="1" type="ORF">METZ01_LOCUS396734</name>
</gene>
<dbReference type="EMBL" id="UINC01150695">
    <property type="protein sequence ID" value="SVD43880.1"/>
    <property type="molecule type" value="Genomic_DNA"/>
</dbReference>
<reference evidence="1" key="1">
    <citation type="submission" date="2018-05" db="EMBL/GenBank/DDBJ databases">
        <authorList>
            <person name="Lanie J.A."/>
            <person name="Ng W.-L."/>
            <person name="Kazmierczak K.M."/>
            <person name="Andrzejewski T.M."/>
            <person name="Davidsen T.M."/>
            <person name="Wayne K.J."/>
            <person name="Tettelin H."/>
            <person name="Glass J.I."/>
            <person name="Rusch D."/>
            <person name="Podicherti R."/>
            <person name="Tsui H.-C.T."/>
            <person name="Winkler M.E."/>
        </authorList>
    </citation>
    <scope>NUCLEOTIDE SEQUENCE</scope>
</reference>
<dbReference type="PROSITE" id="PS51257">
    <property type="entry name" value="PROKAR_LIPOPROTEIN"/>
    <property type="match status" value="1"/>
</dbReference>
<evidence type="ECO:0000313" key="1">
    <source>
        <dbReference type="EMBL" id="SVD43880.1"/>
    </source>
</evidence>